<dbReference type="EC" id="1.3.99.4" evidence="8"/>
<keyword evidence="4" id="KW-0560">Oxidoreductase</keyword>
<evidence type="ECO:0000259" key="10">
    <source>
        <dbReference type="Pfam" id="PF00890"/>
    </source>
</evidence>
<protein>
    <recommendedName>
        <fullName evidence="9">3-oxosteroid 1-dehydrogenase</fullName>
        <ecNumber evidence="8">1.3.99.4</ecNumber>
    </recommendedName>
</protein>
<dbReference type="InterPro" id="IPR027477">
    <property type="entry name" value="Succ_DH/fumarate_Rdtase_cat_sf"/>
</dbReference>
<evidence type="ECO:0000313" key="12">
    <source>
        <dbReference type="Proteomes" id="UP000006892"/>
    </source>
</evidence>
<evidence type="ECO:0000313" key="11">
    <source>
        <dbReference type="EMBL" id="CBH49032.1"/>
    </source>
</evidence>
<dbReference type="SUPFAM" id="SSF51905">
    <property type="entry name" value="FAD/NAD(P)-binding domain"/>
    <property type="match status" value="1"/>
</dbReference>
<evidence type="ECO:0000256" key="8">
    <source>
        <dbReference type="ARBA" id="ARBA00066536"/>
    </source>
</evidence>
<dbReference type="InterPro" id="IPR003953">
    <property type="entry name" value="FAD-dep_OxRdtase_2_FAD-bd"/>
</dbReference>
<accession>A0A3S5Y8Z3</accession>
<keyword evidence="2" id="KW-0285">Flavoprotein</keyword>
<dbReference type="Pfam" id="PF00890">
    <property type="entry name" value="FAD_binding_2"/>
    <property type="match status" value="1"/>
</dbReference>
<evidence type="ECO:0000256" key="1">
    <source>
        <dbReference type="ARBA" id="ARBA00001974"/>
    </source>
</evidence>
<reference evidence="11" key="1">
    <citation type="journal article" date="2010" name="PLoS Genet.">
        <title>The genome of a pathogenic rhodococcus: cooptive virulence underpinned by key gene acquisitions.</title>
        <authorList>
            <person name="Letek M."/>
            <person name="Gonzalez P."/>
            <person name="Macarthur I."/>
            <person name="Rodriguez H."/>
            <person name="Freeman T.C."/>
            <person name="Valero-Rello A."/>
            <person name="Blanco M."/>
            <person name="Buckley T."/>
            <person name="Cherevach I."/>
            <person name="Fahey R."/>
            <person name="Hapeshi A."/>
            <person name="Holdstock J."/>
            <person name="Leadon D."/>
            <person name="Navas J."/>
            <person name="Ocampo A."/>
            <person name="Quail M.A."/>
            <person name="Sanders M."/>
            <person name="Scortti M.M."/>
            <person name="Prescott J.F."/>
            <person name="Fogarty U."/>
            <person name="Meijer W.G."/>
            <person name="Parkhill J."/>
            <person name="Bentley S.D."/>
            <person name="Vazquez-Boland J.A."/>
        </authorList>
    </citation>
    <scope>NUCLEOTIDE SEQUENCE [LARGE SCALE GENOMIC DNA]</scope>
    <source>
        <strain evidence="11 12">103S</strain>
    </source>
</reference>
<organism evidence="11">
    <name type="scientific">Rhodococcus hoagii (strain 103S)</name>
    <name type="common">Rhodococcus equi</name>
    <dbReference type="NCBI Taxonomy" id="685727"/>
    <lineage>
        <taxon>Bacteria</taxon>
        <taxon>Bacillati</taxon>
        <taxon>Actinomycetota</taxon>
        <taxon>Actinomycetes</taxon>
        <taxon>Mycobacteriales</taxon>
        <taxon>Nocardiaceae</taxon>
        <taxon>Prescottella</taxon>
    </lineage>
</organism>
<dbReference type="PANTHER" id="PTHR43400:SF10">
    <property type="entry name" value="3-OXOSTEROID 1-DEHYDROGENASE"/>
    <property type="match status" value="1"/>
</dbReference>
<sequence length="563" mass="60752">MAATEPNPTEKPGQSHWDHEVDLLVVGSGAGGFTAALAGAAEGLDTLLIEKSDVYGGATALSGGGVWVPNNPLLIREGLGDSRADVRRYLDAVLGDRVPSANVDAFIDEGPKTLEFLETSSPHMRFQWCTGYSDYHPEQPGGRPAGRTIEPLPVDLRKLGADEHLLRPAALATPPGLFITSKDFVQLNMVMRTWRAKLTALRTGFNAVKSILLRRHMDTLGRALIARLRLALKDAGVPLWLETPMQTLVTDETGAVIGLVAERGGRAVRIRARRGVVLATGGFEFNQDMRKTYLPEGGRDNFSAASKDNTGDGIVAGRNVGAAVDLMDDAWWMPSFQRPDGIVQVMVAERSVPRSVIVDQHGRRFTNEAAPYVTFVHDQLAGGHEPTWFVFDERAKKRYPIGGIMPGQKFPTSWIDGGLVVVADTVEELAHQIDVPVAGLTETLSRFNGFARNGKDEDFHRGESAYDNYYGDPSLPHPTLDVIDTAPYYALRMRAGDLGTKGGLVYNENGQVLRADGSVIDGLYATGNTSASVMGNDYAGAGATIGPAMVFGYIGARHAARSK</sequence>
<comment type="cofactor">
    <cofactor evidence="1">
        <name>FAD</name>
        <dbReference type="ChEBI" id="CHEBI:57692"/>
    </cofactor>
</comment>
<comment type="similarity">
    <text evidence="7">Belongs to the FAD-dependent oxidoreductase 2 family. 3-oxosteroid dehydrogenase subfamily.</text>
</comment>
<dbReference type="GO" id="GO:0008202">
    <property type="term" value="P:steroid metabolic process"/>
    <property type="evidence" value="ECO:0007669"/>
    <property type="project" value="UniProtKB-KW"/>
</dbReference>
<dbReference type="Gene3D" id="3.50.50.60">
    <property type="entry name" value="FAD/NAD(P)-binding domain"/>
    <property type="match status" value="2"/>
</dbReference>
<gene>
    <name evidence="11" type="ordered locus">REQ_30200</name>
</gene>
<dbReference type="InterPro" id="IPR036188">
    <property type="entry name" value="FAD/NAD-bd_sf"/>
</dbReference>
<evidence type="ECO:0000256" key="9">
    <source>
        <dbReference type="ARBA" id="ARBA00069709"/>
    </source>
</evidence>
<evidence type="ECO:0000256" key="7">
    <source>
        <dbReference type="ARBA" id="ARBA00061147"/>
    </source>
</evidence>
<feature type="domain" description="FAD-dependent oxidoreductase 2 FAD-binding" evidence="10">
    <location>
        <begin position="22"/>
        <end position="544"/>
    </location>
</feature>
<dbReference type="SUPFAM" id="SSF56425">
    <property type="entry name" value="Succinate dehydrogenase/fumarate reductase flavoprotein, catalytic domain"/>
    <property type="match status" value="1"/>
</dbReference>
<evidence type="ECO:0000256" key="2">
    <source>
        <dbReference type="ARBA" id="ARBA00022630"/>
    </source>
</evidence>
<comment type="catalytic activity">
    <reaction evidence="6">
        <text>a 3-oxosteroid + A = a 3-oxo-Delta(1)-steroid + AH2</text>
        <dbReference type="Rhea" id="RHEA:13329"/>
        <dbReference type="ChEBI" id="CHEBI:13193"/>
        <dbReference type="ChEBI" id="CHEBI:17499"/>
        <dbReference type="ChEBI" id="CHEBI:20156"/>
        <dbReference type="ChEBI" id="CHEBI:47788"/>
        <dbReference type="EC" id="1.3.99.4"/>
    </reaction>
</comment>
<dbReference type="KEGG" id="req:REQ_30200"/>
<keyword evidence="3" id="KW-0274">FAD</keyword>
<evidence type="ECO:0000256" key="6">
    <source>
        <dbReference type="ARBA" id="ARBA00051951"/>
    </source>
</evidence>
<dbReference type="EMBL" id="FN563149">
    <property type="protein sequence ID" value="CBH49032.1"/>
    <property type="molecule type" value="Genomic_DNA"/>
</dbReference>
<dbReference type="FunFam" id="3.50.50.60:FF:000208">
    <property type="entry name" value="3-ketosteroid dehydrogenase"/>
    <property type="match status" value="1"/>
</dbReference>
<dbReference type="PANTHER" id="PTHR43400">
    <property type="entry name" value="FUMARATE REDUCTASE"/>
    <property type="match status" value="1"/>
</dbReference>
<dbReference type="InterPro" id="IPR050315">
    <property type="entry name" value="FAD-oxidoreductase_2"/>
</dbReference>
<evidence type="ECO:0000256" key="3">
    <source>
        <dbReference type="ARBA" id="ARBA00022827"/>
    </source>
</evidence>
<dbReference type="AlphaFoldDB" id="A0A3S5Y8Z3"/>
<dbReference type="GO" id="GO:0047571">
    <property type="term" value="F:3-oxosteroid 1-dehydrogenase activity"/>
    <property type="evidence" value="ECO:0007669"/>
    <property type="project" value="UniProtKB-EC"/>
</dbReference>
<dbReference type="Proteomes" id="UP001154400">
    <property type="component" value="Chromosome"/>
</dbReference>
<dbReference type="NCBIfam" id="NF009473">
    <property type="entry name" value="PRK12835.1"/>
    <property type="match status" value="1"/>
</dbReference>
<keyword evidence="5" id="KW-0443">Lipid metabolism</keyword>
<keyword evidence="5" id="KW-0753">Steroid metabolism</keyword>
<evidence type="ECO:0000256" key="4">
    <source>
        <dbReference type="ARBA" id="ARBA00023002"/>
    </source>
</evidence>
<proteinExistence type="inferred from homology"/>
<dbReference type="RefSeq" id="WP_013416523.1">
    <property type="nucleotide sequence ID" value="NC_014659.1"/>
</dbReference>
<evidence type="ECO:0000256" key="5">
    <source>
        <dbReference type="ARBA" id="ARBA00023221"/>
    </source>
</evidence>
<name>A0A3S5Y8Z3_RHOH1</name>